<evidence type="ECO:0000313" key="8">
    <source>
        <dbReference type="EMBL" id="GLS01437.1"/>
    </source>
</evidence>
<reference evidence="9" key="1">
    <citation type="journal article" date="2019" name="Int. J. Syst. Evol. Microbiol.">
        <title>The Global Catalogue of Microorganisms (GCM) 10K type strain sequencing project: providing services to taxonomists for standard genome sequencing and annotation.</title>
        <authorList>
            <consortium name="The Broad Institute Genomics Platform"/>
            <consortium name="The Broad Institute Genome Sequencing Center for Infectious Disease"/>
            <person name="Wu L."/>
            <person name="Ma J."/>
        </authorList>
    </citation>
    <scope>NUCLEOTIDE SEQUENCE [LARGE SCALE GENOMIC DNA]</scope>
    <source>
        <strain evidence="9">NBRC 110107</strain>
    </source>
</reference>
<accession>A0ABQ6BJ02</accession>
<evidence type="ECO:0000256" key="3">
    <source>
        <dbReference type="ARBA" id="ARBA00022795"/>
    </source>
</evidence>
<evidence type="ECO:0000256" key="4">
    <source>
        <dbReference type="ARBA" id="ARBA00024746"/>
    </source>
</evidence>
<feature type="domain" description="FlgD Tudor-like" evidence="7">
    <location>
        <begin position="86"/>
        <end position="215"/>
    </location>
</feature>
<dbReference type="Pfam" id="PF03963">
    <property type="entry name" value="FlgD"/>
    <property type="match status" value="1"/>
</dbReference>
<dbReference type="EMBL" id="BSOY01000026">
    <property type="protein sequence ID" value="GLS01437.1"/>
    <property type="molecule type" value="Genomic_DNA"/>
</dbReference>
<dbReference type="Pfam" id="PF13861">
    <property type="entry name" value="FLgD_tudor"/>
    <property type="match status" value="1"/>
</dbReference>
<comment type="caution">
    <text evidence="8">The sequence shown here is derived from an EMBL/GenBank/DDBJ whole genome shotgun (WGS) entry which is preliminary data.</text>
</comment>
<dbReference type="InterPro" id="IPR005648">
    <property type="entry name" value="FlgD"/>
</dbReference>
<keyword evidence="9" id="KW-1185">Reference proteome</keyword>
<evidence type="ECO:0000259" key="6">
    <source>
        <dbReference type="Pfam" id="PF13860"/>
    </source>
</evidence>
<comment type="similarity">
    <text evidence="1 5">Belongs to the FlgD family.</text>
</comment>
<organism evidence="8 9">
    <name type="scientific">Brevundimonas denitrificans</name>
    <dbReference type="NCBI Taxonomy" id="1443434"/>
    <lineage>
        <taxon>Bacteria</taxon>
        <taxon>Pseudomonadati</taxon>
        <taxon>Pseudomonadota</taxon>
        <taxon>Alphaproteobacteria</taxon>
        <taxon>Caulobacterales</taxon>
        <taxon>Caulobacteraceae</taxon>
        <taxon>Brevundimonas</taxon>
    </lineage>
</organism>
<proteinExistence type="inferred from homology"/>
<dbReference type="Proteomes" id="UP001156921">
    <property type="component" value="Unassembled WGS sequence"/>
</dbReference>
<gene>
    <name evidence="8" type="ORF">GCM10007859_14510</name>
</gene>
<feature type="domain" description="FlgD/Vpr Ig-like" evidence="6">
    <location>
        <begin position="105"/>
        <end position="175"/>
    </location>
</feature>
<comment type="function">
    <text evidence="4 5">Required for flagellar hook formation. May act as a scaffolding protein.</text>
</comment>
<evidence type="ECO:0000259" key="7">
    <source>
        <dbReference type="Pfam" id="PF13861"/>
    </source>
</evidence>
<dbReference type="InterPro" id="IPR025965">
    <property type="entry name" value="FlgD/Vpr_Ig-like"/>
</dbReference>
<dbReference type="InterPro" id="IPR025963">
    <property type="entry name" value="FLgD_Tudor"/>
</dbReference>
<evidence type="ECO:0000256" key="2">
    <source>
        <dbReference type="ARBA" id="ARBA00016013"/>
    </source>
</evidence>
<evidence type="ECO:0000256" key="1">
    <source>
        <dbReference type="ARBA" id="ARBA00010577"/>
    </source>
</evidence>
<evidence type="ECO:0000313" key="9">
    <source>
        <dbReference type="Proteomes" id="UP001156921"/>
    </source>
</evidence>
<keyword evidence="3 5" id="KW-1005">Bacterial flagellum biogenesis</keyword>
<dbReference type="Gene3D" id="2.60.40.4070">
    <property type="match status" value="1"/>
</dbReference>
<dbReference type="Gene3D" id="2.30.30.910">
    <property type="match status" value="1"/>
</dbReference>
<dbReference type="Pfam" id="PF13860">
    <property type="entry name" value="FlgD_ig"/>
    <property type="match status" value="1"/>
</dbReference>
<sequence length="253" mass="26138">MVDSVANTTANATNRIGAGSTMLASNFETFLTLLTSQLKNQDPLSPVDSNQFTAQLTQMAGVEQQLLTNDLLKGLLAAQGGGGLAGAATYIGKEATAAWSATKFTDGEATWSYELASNAASATLQVLDGSGNVVWSGDAPDRGTGVHDFTWDGEATSGTDGQDGQVYSLRVVAKDAAGGAIDSQVLTRGRITGVEMYDGEPYLTVGNSILPLSTVIALEESRAAATTTPANDDSEESLLASIASTFNPLKLFS</sequence>
<name>A0ABQ6BJ02_9CAUL</name>
<protein>
    <recommendedName>
        <fullName evidence="2 5">Basal-body rod modification protein FlgD</fullName>
    </recommendedName>
</protein>
<dbReference type="RefSeq" id="WP_284222294.1">
    <property type="nucleotide sequence ID" value="NZ_BSOY01000026.1"/>
</dbReference>
<evidence type="ECO:0000256" key="5">
    <source>
        <dbReference type="RuleBase" id="RU362076"/>
    </source>
</evidence>